<comment type="caution">
    <text evidence="1">The sequence shown here is derived from an EMBL/GenBank/DDBJ whole genome shotgun (WGS) entry which is preliminary data.</text>
</comment>
<protein>
    <submittedName>
        <fullName evidence="1">Uncharacterized protein</fullName>
    </submittedName>
</protein>
<evidence type="ECO:0000313" key="1">
    <source>
        <dbReference type="EMBL" id="KAJ8686299.1"/>
    </source>
</evidence>
<keyword evidence="2" id="KW-1185">Reference proteome</keyword>
<accession>A0ACC2PUI9</accession>
<dbReference type="EMBL" id="CM056741">
    <property type="protein sequence ID" value="KAJ8686299.1"/>
    <property type="molecule type" value="Genomic_DNA"/>
</dbReference>
<name>A0ACC2PUI9_9HYME</name>
<evidence type="ECO:0000313" key="2">
    <source>
        <dbReference type="Proteomes" id="UP001239111"/>
    </source>
</evidence>
<dbReference type="Proteomes" id="UP001239111">
    <property type="component" value="Chromosome 1"/>
</dbReference>
<proteinExistence type="predicted"/>
<organism evidence="1 2">
    <name type="scientific">Eretmocerus hayati</name>
    <dbReference type="NCBI Taxonomy" id="131215"/>
    <lineage>
        <taxon>Eukaryota</taxon>
        <taxon>Metazoa</taxon>
        <taxon>Ecdysozoa</taxon>
        <taxon>Arthropoda</taxon>
        <taxon>Hexapoda</taxon>
        <taxon>Insecta</taxon>
        <taxon>Pterygota</taxon>
        <taxon>Neoptera</taxon>
        <taxon>Endopterygota</taxon>
        <taxon>Hymenoptera</taxon>
        <taxon>Apocrita</taxon>
        <taxon>Proctotrupomorpha</taxon>
        <taxon>Chalcidoidea</taxon>
        <taxon>Aphelinidae</taxon>
        <taxon>Aphelininae</taxon>
        <taxon>Eretmocerus</taxon>
    </lineage>
</organism>
<sequence>MTSKLIGFYSIALNCKDSPKDDEFGEQKGPQNENENEDDESGDERENMEQAAPDDQDQCDVEDEIFDREIIAESTEEQVVYENLMDPNLRREIQHAIIENFTYSSSHSTGSSTSINPSNEPQLVDLTENELAEEKSRNQLLMDVASEIALFKEEKIAVVEEMMVHDDKRAKWISEFQSIHEI</sequence>
<gene>
    <name evidence="1" type="ORF">QAD02_022093</name>
</gene>
<reference evidence="1" key="1">
    <citation type="submission" date="2023-04" db="EMBL/GenBank/DDBJ databases">
        <title>A chromosome-level genome assembly of the parasitoid wasp Eretmocerus hayati.</title>
        <authorList>
            <person name="Zhong Y."/>
            <person name="Liu S."/>
            <person name="Liu Y."/>
        </authorList>
    </citation>
    <scope>NUCLEOTIDE SEQUENCE</scope>
    <source>
        <strain evidence="1">ZJU_SS_LIU_2023</strain>
    </source>
</reference>